<dbReference type="InterPro" id="IPR002656">
    <property type="entry name" value="Acyl_transf_3_dom"/>
</dbReference>
<keyword evidence="1" id="KW-0812">Transmembrane</keyword>
<keyword evidence="3" id="KW-0012">Acyltransferase</keyword>
<accession>A0A7J5LKK7</accession>
<evidence type="ECO:0000256" key="1">
    <source>
        <dbReference type="SAM" id="Phobius"/>
    </source>
</evidence>
<keyword evidence="1" id="KW-0472">Membrane</keyword>
<dbReference type="RefSeq" id="WP_151878777.1">
    <property type="nucleotide sequence ID" value="NZ_WCKZ01000054.1"/>
</dbReference>
<feature type="domain" description="Acyltransferase 3" evidence="2">
    <location>
        <begin position="6"/>
        <end position="299"/>
    </location>
</feature>
<evidence type="ECO:0000313" key="3">
    <source>
        <dbReference type="EMBL" id="KAB5324289.1"/>
    </source>
</evidence>
<sequence>MKRFFYIDFLKAFGIILVVFGHVYQVHDNFYYFIYSFHMPLFFLLSGVFFKYGISIKELLKKRINSMLIPYIFFYIVTYLYWLFIERNMRAESGGVSTEWWKPIIGLFVESPNHNFMAHNNPLWFIPSLFSIEIMACYLTKKYKKSKLYIVSLLLLLLSTLWSTLHITLPFGLVMACCCFTFFILGHEIQFMNNIKQLSKQYYILLFLFIISFIYINKWGGYATNFSLFNPNIKYIFHFYMMALYMIAFSIVTVKCIEPYISKISIISKCISFIGTNTLIILCLHDPLKRAVIFLFTTVQRNYPIGSVDLNRNHSSDVLV</sequence>
<feature type="transmembrane region" description="Helical" evidence="1">
    <location>
        <begin position="171"/>
        <end position="189"/>
    </location>
</feature>
<feature type="transmembrane region" description="Helical" evidence="1">
    <location>
        <begin position="30"/>
        <end position="52"/>
    </location>
</feature>
<proteinExistence type="predicted"/>
<dbReference type="EMBL" id="WCLA01000055">
    <property type="protein sequence ID" value="KAB5324289.1"/>
    <property type="molecule type" value="Genomic_DNA"/>
</dbReference>
<dbReference type="Proteomes" id="UP000431177">
    <property type="component" value="Unassembled WGS sequence"/>
</dbReference>
<keyword evidence="3" id="KW-0808">Transferase</keyword>
<protein>
    <submittedName>
        <fullName evidence="3">Acyltransferase family protein</fullName>
    </submittedName>
</protein>
<organism evidence="3 4">
    <name type="scientific">Bacteroides stercoris</name>
    <dbReference type="NCBI Taxonomy" id="46506"/>
    <lineage>
        <taxon>Bacteria</taxon>
        <taxon>Pseudomonadati</taxon>
        <taxon>Bacteroidota</taxon>
        <taxon>Bacteroidia</taxon>
        <taxon>Bacteroidales</taxon>
        <taxon>Bacteroidaceae</taxon>
        <taxon>Bacteroides</taxon>
    </lineage>
</organism>
<feature type="transmembrane region" description="Helical" evidence="1">
    <location>
        <begin position="123"/>
        <end position="141"/>
    </location>
</feature>
<name>A0A7J5LKK7_BACSE</name>
<evidence type="ECO:0000313" key="4">
    <source>
        <dbReference type="Proteomes" id="UP000431177"/>
    </source>
</evidence>
<dbReference type="InterPro" id="IPR052734">
    <property type="entry name" value="Nod_factor_acetyltransferase"/>
</dbReference>
<reference evidence="3 4" key="1">
    <citation type="journal article" date="2019" name="Nat. Med.">
        <title>A library of human gut bacterial isolates paired with longitudinal multiomics data enables mechanistic microbiome research.</title>
        <authorList>
            <person name="Poyet M."/>
            <person name="Groussin M."/>
            <person name="Gibbons S.M."/>
            <person name="Avila-Pacheco J."/>
            <person name="Jiang X."/>
            <person name="Kearney S.M."/>
            <person name="Perrotta A.R."/>
            <person name="Berdy B."/>
            <person name="Zhao S."/>
            <person name="Lieberman T.D."/>
            <person name="Swanson P.K."/>
            <person name="Smith M."/>
            <person name="Roesemann S."/>
            <person name="Alexander J.E."/>
            <person name="Rich S.A."/>
            <person name="Livny J."/>
            <person name="Vlamakis H."/>
            <person name="Clish C."/>
            <person name="Bullock K."/>
            <person name="Deik A."/>
            <person name="Scott J."/>
            <person name="Pierce K.A."/>
            <person name="Xavier R.J."/>
            <person name="Alm E.J."/>
        </authorList>
    </citation>
    <scope>NUCLEOTIDE SEQUENCE [LARGE SCALE GENOMIC DNA]</scope>
    <source>
        <strain evidence="3 4">BIOML-A2</strain>
    </source>
</reference>
<dbReference type="AlphaFoldDB" id="A0A7J5LKK7"/>
<feature type="transmembrane region" description="Helical" evidence="1">
    <location>
        <begin position="5"/>
        <end position="24"/>
    </location>
</feature>
<feature type="transmembrane region" description="Helical" evidence="1">
    <location>
        <begin position="201"/>
        <end position="217"/>
    </location>
</feature>
<feature type="transmembrane region" description="Helical" evidence="1">
    <location>
        <begin position="64"/>
        <end position="84"/>
    </location>
</feature>
<gene>
    <name evidence="3" type="ORF">F9950_16950</name>
</gene>
<dbReference type="Pfam" id="PF01757">
    <property type="entry name" value="Acyl_transf_3"/>
    <property type="match status" value="1"/>
</dbReference>
<dbReference type="PANTHER" id="PTHR37312:SF1">
    <property type="entry name" value="MEMBRANE-BOUND ACYLTRANSFERASE YKRP-RELATED"/>
    <property type="match status" value="1"/>
</dbReference>
<evidence type="ECO:0000259" key="2">
    <source>
        <dbReference type="Pfam" id="PF01757"/>
    </source>
</evidence>
<feature type="transmembrane region" description="Helical" evidence="1">
    <location>
        <begin position="148"/>
        <end position="165"/>
    </location>
</feature>
<dbReference type="GO" id="GO:0016747">
    <property type="term" value="F:acyltransferase activity, transferring groups other than amino-acyl groups"/>
    <property type="evidence" value="ECO:0007669"/>
    <property type="project" value="InterPro"/>
</dbReference>
<comment type="caution">
    <text evidence="3">The sequence shown here is derived from an EMBL/GenBank/DDBJ whole genome shotgun (WGS) entry which is preliminary data.</text>
</comment>
<feature type="transmembrane region" description="Helical" evidence="1">
    <location>
        <begin position="237"/>
        <end position="257"/>
    </location>
</feature>
<keyword evidence="1" id="KW-1133">Transmembrane helix</keyword>
<dbReference type="PANTHER" id="PTHR37312">
    <property type="entry name" value="MEMBRANE-BOUND ACYLTRANSFERASE YKRP-RELATED"/>
    <property type="match status" value="1"/>
</dbReference>